<dbReference type="AlphaFoldDB" id="A0A2R6XQ67"/>
<sequence length="86" mass="9739">MLLHFITNFLDLLGRFTLGIFQGPVLSDQPWDVRASFTTPHGDEEIRSGRQLLSQKLGLLLRHVDAELAHGDNAFRMHSLARLRSS</sequence>
<feature type="chain" id="PRO_5015338996" evidence="1">
    <location>
        <begin position="28"/>
        <end position="86"/>
    </location>
</feature>
<keyword evidence="1" id="KW-0732">Signal</keyword>
<name>A0A2R6XQ67_MARPO</name>
<organism evidence="2 3">
    <name type="scientific">Marchantia polymorpha</name>
    <name type="common">Common liverwort</name>
    <name type="synonym">Marchantia aquatica</name>
    <dbReference type="NCBI Taxonomy" id="3197"/>
    <lineage>
        <taxon>Eukaryota</taxon>
        <taxon>Viridiplantae</taxon>
        <taxon>Streptophyta</taxon>
        <taxon>Embryophyta</taxon>
        <taxon>Marchantiophyta</taxon>
        <taxon>Marchantiopsida</taxon>
        <taxon>Marchantiidae</taxon>
        <taxon>Marchantiales</taxon>
        <taxon>Marchantiaceae</taxon>
        <taxon>Marchantia</taxon>
    </lineage>
</organism>
<evidence type="ECO:0000313" key="2">
    <source>
        <dbReference type="EMBL" id="PTQ48186.1"/>
    </source>
</evidence>
<proteinExistence type="predicted"/>
<reference evidence="3" key="1">
    <citation type="journal article" date="2017" name="Cell">
        <title>Insights into land plant evolution garnered from the Marchantia polymorpha genome.</title>
        <authorList>
            <person name="Bowman J.L."/>
            <person name="Kohchi T."/>
            <person name="Yamato K.T."/>
            <person name="Jenkins J."/>
            <person name="Shu S."/>
            <person name="Ishizaki K."/>
            <person name="Yamaoka S."/>
            <person name="Nishihama R."/>
            <person name="Nakamura Y."/>
            <person name="Berger F."/>
            <person name="Adam C."/>
            <person name="Aki S.S."/>
            <person name="Althoff F."/>
            <person name="Araki T."/>
            <person name="Arteaga-Vazquez M.A."/>
            <person name="Balasubrmanian S."/>
            <person name="Barry K."/>
            <person name="Bauer D."/>
            <person name="Boehm C.R."/>
            <person name="Briginshaw L."/>
            <person name="Caballero-Perez J."/>
            <person name="Catarino B."/>
            <person name="Chen F."/>
            <person name="Chiyoda S."/>
            <person name="Chovatia M."/>
            <person name="Davies K.M."/>
            <person name="Delmans M."/>
            <person name="Demura T."/>
            <person name="Dierschke T."/>
            <person name="Dolan L."/>
            <person name="Dorantes-Acosta A.E."/>
            <person name="Eklund D.M."/>
            <person name="Florent S.N."/>
            <person name="Flores-Sandoval E."/>
            <person name="Fujiyama A."/>
            <person name="Fukuzawa H."/>
            <person name="Galik B."/>
            <person name="Grimanelli D."/>
            <person name="Grimwood J."/>
            <person name="Grossniklaus U."/>
            <person name="Hamada T."/>
            <person name="Haseloff J."/>
            <person name="Hetherington A.J."/>
            <person name="Higo A."/>
            <person name="Hirakawa Y."/>
            <person name="Hundley H.N."/>
            <person name="Ikeda Y."/>
            <person name="Inoue K."/>
            <person name="Inoue S.I."/>
            <person name="Ishida S."/>
            <person name="Jia Q."/>
            <person name="Kakita M."/>
            <person name="Kanazawa T."/>
            <person name="Kawai Y."/>
            <person name="Kawashima T."/>
            <person name="Kennedy M."/>
            <person name="Kinose K."/>
            <person name="Kinoshita T."/>
            <person name="Kohara Y."/>
            <person name="Koide E."/>
            <person name="Komatsu K."/>
            <person name="Kopischke S."/>
            <person name="Kubo M."/>
            <person name="Kyozuka J."/>
            <person name="Lagercrantz U."/>
            <person name="Lin S.S."/>
            <person name="Lindquist E."/>
            <person name="Lipzen A.M."/>
            <person name="Lu C.W."/>
            <person name="De Luna E."/>
            <person name="Martienssen R.A."/>
            <person name="Minamino N."/>
            <person name="Mizutani M."/>
            <person name="Mizutani M."/>
            <person name="Mochizuki N."/>
            <person name="Monte I."/>
            <person name="Mosher R."/>
            <person name="Nagasaki H."/>
            <person name="Nakagami H."/>
            <person name="Naramoto S."/>
            <person name="Nishitani K."/>
            <person name="Ohtani M."/>
            <person name="Okamoto T."/>
            <person name="Okumura M."/>
            <person name="Phillips J."/>
            <person name="Pollak B."/>
            <person name="Reinders A."/>
            <person name="Rovekamp M."/>
            <person name="Sano R."/>
            <person name="Sawa S."/>
            <person name="Schmid M.W."/>
            <person name="Shirakawa M."/>
            <person name="Solano R."/>
            <person name="Spunde A."/>
            <person name="Suetsugu N."/>
            <person name="Sugano S."/>
            <person name="Sugiyama A."/>
            <person name="Sun R."/>
            <person name="Suzuki Y."/>
            <person name="Takenaka M."/>
            <person name="Takezawa D."/>
            <person name="Tomogane H."/>
            <person name="Tsuzuki M."/>
            <person name="Ueda T."/>
            <person name="Umeda M."/>
            <person name="Ward J.M."/>
            <person name="Watanabe Y."/>
            <person name="Yazaki K."/>
            <person name="Yokoyama R."/>
            <person name="Yoshitake Y."/>
            <person name="Yotsui I."/>
            <person name="Zachgo S."/>
            <person name="Schmutz J."/>
        </authorList>
    </citation>
    <scope>NUCLEOTIDE SEQUENCE [LARGE SCALE GENOMIC DNA]</scope>
    <source>
        <strain evidence="3">Tak-1</strain>
    </source>
</reference>
<evidence type="ECO:0000256" key="1">
    <source>
        <dbReference type="SAM" id="SignalP"/>
    </source>
</evidence>
<gene>
    <name evidence="2" type="ORF">MARPO_0006s0200</name>
</gene>
<dbReference type="Gramene" id="Mp3g07260.1">
    <property type="protein sequence ID" value="Mp3g07260.1.cds1"/>
    <property type="gene ID" value="Mp3g07260"/>
</dbReference>
<protein>
    <submittedName>
        <fullName evidence="2">Uncharacterized protein</fullName>
    </submittedName>
</protein>
<evidence type="ECO:0000313" key="3">
    <source>
        <dbReference type="Proteomes" id="UP000244005"/>
    </source>
</evidence>
<feature type="signal peptide" evidence="1">
    <location>
        <begin position="1"/>
        <end position="27"/>
    </location>
</feature>
<accession>A0A2R6XQ67</accession>
<keyword evidence="3" id="KW-1185">Reference proteome</keyword>
<dbReference type="EMBL" id="KZ772678">
    <property type="protein sequence ID" value="PTQ48186.1"/>
    <property type="molecule type" value="Genomic_DNA"/>
</dbReference>
<dbReference type="Proteomes" id="UP000244005">
    <property type="component" value="Unassembled WGS sequence"/>
</dbReference>